<evidence type="ECO:0000313" key="1">
    <source>
        <dbReference type="EMBL" id="RAK27702.1"/>
    </source>
</evidence>
<proteinExistence type="predicted"/>
<dbReference type="OrthoDB" id="3245799at2"/>
<dbReference type="AlphaFoldDB" id="A0A327Z0J7"/>
<dbReference type="RefSeq" id="WP_146617018.1">
    <property type="nucleotide sequence ID" value="NZ_JACHWI010000008.1"/>
</dbReference>
<gene>
    <name evidence="1" type="ORF">B0I29_12285</name>
</gene>
<keyword evidence="2" id="KW-1185">Reference proteome</keyword>
<accession>A0A327Z0J7</accession>
<dbReference type="EMBL" id="QLMJ01000022">
    <property type="protein sequence ID" value="RAK27702.1"/>
    <property type="molecule type" value="Genomic_DNA"/>
</dbReference>
<protein>
    <recommendedName>
        <fullName evidence="3">Secreted protein</fullName>
    </recommendedName>
</protein>
<name>A0A327Z0J7_9ACTN</name>
<reference evidence="1 2" key="1">
    <citation type="submission" date="2018-06" db="EMBL/GenBank/DDBJ databases">
        <title>Genomic Encyclopedia of Type Strains, Phase III (KMG-III): the genomes of soil and plant-associated and newly described type strains.</title>
        <authorList>
            <person name="Whitman W."/>
        </authorList>
    </citation>
    <scope>NUCLEOTIDE SEQUENCE [LARGE SCALE GENOMIC DNA]</scope>
    <source>
        <strain evidence="1 2">CGMCC 4.7090</strain>
    </source>
</reference>
<evidence type="ECO:0000313" key="2">
    <source>
        <dbReference type="Proteomes" id="UP000249341"/>
    </source>
</evidence>
<organism evidence="1 2">
    <name type="scientific">Actinoplanes lutulentus</name>
    <dbReference type="NCBI Taxonomy" id="1287878"/>
    <lineage>
        <taxon>Bacteria</taxon>
        <taxon>Bacillati</taxon>
        <taxon>Actinomycetota</taxon>
        <taxon>Actinomycetes</taxon>
        <taxon>Micromonosporales</taxon>
        <taxon>Micromonosporaceae</taxon>
        <taxon>Actinoplanes</taxon>
    </lineage>
</organism>
<dbReference type="Proteomes" id="UP000249341">
    <property type="component" value="Unassembled WGS sequence"/>
</dbReference>
<evidence type="ECO:0008006" key="3">
    <source>
        <dbReference type="Google" id="ProtNLM"/>
    </source>
</evidence>
<sequence>MSLTWTDLDDLARRPAYGQITSRLLAMSEAERLAFVAELDSGMPGGLAQDRWESRDHYPASGYALAVIACAPSAARAATMLTRRGMRDGWGEVPAARVTAIAAAREITWLADLGARLAVKLPARDVWAGQWGFVAAMLDGSPSLAPRTEGFVRGWLTHLHDSQGNRSHPTAEVFGSSPYLDVLLPAVFETDGLGGALTGSYWTGSEWTAEPWFPGVVARLVAEGRLDRARILAATVDRLVRGDRPAWLRPFALLHDALAPTVDELAPAALDYARLLTEAPSAIAGLGQRALRVVDDAGLLDVETVLETSGAVLLRTEKVLVKAQLSWLERVARREPDRVGEVVEAVAVAFGHPTFDVQERALTLIGRHIARVDAETVTRLVDAAAGLGGDLPARAHEMFGVVLPPSEVAGMPPVLVTPAPVASMPPPISDASELAAEIAALLHDETAVVWERVLAALVALPAAGVPLDGVLRPVLERYSFELTDPGWHGQLLRTARLGDAMRAIVNPATSNDVPAPGALREAWLIGAGEQKSLRGGPGSVLGLRIREVADRFAAQPVAELMATPTAVNGSLDAAVLLERLLRAEAAGREPWPVDVEQALLRVPRDVDAEVVTRAAELTSVAGRQFADWLKGGGLPDPVSTRFEQVGKDGRYAYGGRPPVTRRVVARLDQARAGGEGTLLEAGLVNLDRSNVPVYYPHDFSAPADITAVVLPQHREVTAAWVLPALASLADMDQRGVGPLLPLLAECSGPIGPAMTLAVAYVLGARHDTDRLSAVDAFLILAAGEDPIDAADAGAGRIDAAAGAGGGIGAAAGGGGGIGAGVGAELGSLCADGTLKLTRVVPGLADIHRGGAAGALWELILAALPQLLPHAPRGLPDLLQLATQVAGDLAARDLIPELAATAARPGSSRLTKEARRLQTVLAGPA</sequence>
<comment type="caution">
    <text evidence="1">The sequence shown here is derived from an EMBL/GenBank/DDBJ whole genome shotgun (WGS) entry which is preliminary data.</text>
</comment>